<dbReference type="AlphaFoldDB" id="A0A811M5Y7"/>
<dbReference type="InterPro" id="IPR009078">
    <property type="entry name" value="Ferritin-like_SF"/>
</dbReference>
<keyword evidence="3" id="KW-1185">Reference proteome</keyword>
<evidence type="ECO:0000313" key="3">
    <source>
        <dbReference type="Proteomes" id="UP000604825"/>
    </source>
</evidence>
<proteinExistence type="predicted"/>
<dbReference type="EMBL" id="CAJGYO010000001">
    <property type="protein sequence ID" value="CAD6203733.1"/>
    <property type="molecule type" value="Genomic_DNA"/>
</dbReference>
<name>A0A811M5Y7_9POAL</name>
<feature type="region of interest" description="Disordered" evidence="1">
    <location>
        <begin position="1"/>
        <end position="23"/>
    </location>
</feature>
<dbReference type="SUPFAM" id="SSF47240">
    <property type="entry name" value="Ferritin-like"/>
    <property type="match status" value="1"/>
</dbReference>
<comment type="caution">
    <text evidence="2">The sequence shown here is derived from an EMBL/GenBank/DDBJ whole genome shotgun (WGS) entry which is preliminary data.</text>
</comment>
<dbReference type="Pfam" id="PF04305">
    <property type="entry name" value="DUF455"/>
    <property type="match status" value="1"/>
</dbReference>
<dbReference type="OrthoDB" id="426882at2759"/>
<dbReference type="InterPro" id="IPR007402">
    <property type="entry name" value="DUF455"/>
</dbReference>
<feature type="compositionally biased region" description="Pro residues" evidence="1">
    <location>
        <begin position="59"/>
        <end position="68"/>
    </location>
</feature>
<gene>
    <name evidence="2" type="ORF">NCGR_LOCUS1875</name>
</gene>
<accession>A0A811M5Y7</accession>
<dbReference type="Proteomes" id="UP000604825">
    <property type="component" value="Unassembled WGS sequence"/>
</dbReference>
<evidence type="ECO:0000313" key="2">
    <source>
        <dbReference type="EMBL" id="CAD6203733.1"/>
    </source>
</evidence>
<reference evidence="2" key="1">
    <citation type="submission" date="2020-10" db="EMBL/GenBank/DDBJ databases">
        <authorList>
            <person name="Han B."/>
            <person name="Lu T."/>
            <person name="Zhao Q."/>
            <person name="Huang X."/>
            <person name="Zhao Y."/>
        </authorList>
    </citation>
    <scope>NUCLEOTIDE SEQUENCE</scope>
</reference>
<evidence type="ECO:0000256" key="1">
    <source>
        <dbReference type="SAM" id="MobiDB-lite"/>
    </source>
</evidence>
<dbReference type="CDD" id="cd00657">
    <property type="entry name" value="Ferritin_like"/>
    <property type="match status" value="1"/>
</dbReference>
<organism evidence="2 3">
    <name type="scientific">Miscanthus lutarioriparius</name>
    <dbReference type="NCBI Taxonomy" id="422564"/>
    <lineage>
        <taxon>Eukaryota</taxon>
        <taxon>Viridiplantae</taxon>
        <taxon>Streptophyta</taxon>
        <taxon>Embryophyta</taxon>
        <taxon>Tracheophyta</taxon>
        <taxon>Spermatophyta</taxon>
        <taxon>Magnoliopsida</taxon>
        <taxon>Liliopsida</taxon>
        <taxon>Poales</taxon>
        <taxon>Poaceae</taxon>
        <taxon>PACMAD clade</taxon>
        <taxon>Panicoideae</taxon>
        <taxon>Andropogonodae</taxon>
        <taxon>Andropogoneae</taxon>
        <taxon>Saccharinae</taxon>
        <taxon>Miscanthus</taxon>
    </lineage>
</organism>
<protein>
    <submittedName>
        <fullName evidence="2">Uncharacterized protein</fullName>
    </submittedName>
</protein>
<dbReference type="PANTHER" id="PTHR42782">
    <property type="entry name" value="SI:CH73-314G15.3"/>
    <property type="match status" value="1"/>
</dbReference>
<feature type="region of interest" description="Disordered" evidence="1">
    <location>
        <begin position="57"/>
        <end position="94"/>
    </location>
</feature>
<sequence length="396" mass="43610">MEATAGEPVTASGGTESHEPPKTLVDWALEILSTADPDEKARLGDLAASRWLRGDIPLPYDPSRPARPPPDRPARSAGVRLLPPSRMPKLGKGGSAQSRLAMLHSLAHTESWAVDLSWDIVARFGAAMRMPREFFDDFARVAQDEGRHYTVLSARLRDLGSHYGALPAHDGLWDSAMRTSHSLLARLAVEHCVHEARGLDVLPTTISRFQAGGDEQTARLLEDIIYPEEVTHCAAGVRWFRYLCLRSDGNHPTSYPVPELEPRFFLLSGDGTADGKTAREAEGEPTPILAKDVSNDDKMVQQVEDKLPSRIAEDANGQVTAIEHVKDGLAKCKLDDSIDKDEEAVIRIFHGVVREYFRGPLKPPFNTEARKAAGFEPAWYEPLAVKEACIEGETIE</sequence>
<dbReference type="PANTHER" id="PTHR42782:SF2">
    <property type="entry name" value="3-OXOACYL-[ACYL-CARRIER-PROTEIN] SYNTHASE-LIKE PROTEIN"/>
    <property type="match status" value="1"/>
</dbReference>